<name>A0A6J4QAU2_9ACTN</name>
<proteinExistence type="predicted"/>
<dbReference type="EMBL" id="CADCVE010000007">
    <property type="protein sequence ID" value="CAA9439631.1"/>
    <property type="molecule type" value="Genomic_DNA"/>
</dbReference>
<evidence type="ECO:0000256" key="1">
    <source>
        <dbReference type="SAM" id="MobiDB-lite"/>
    </source>
</evidence>
<organism evidence="2">
    <name type="scientific">uncultured Rubrobacteraceae bacterium</name>
    <dbReference type="NCBI Taxonomy" id="349277"/>
    <lineage>
        <taxon>Bacteria</taxon>
        <taxon>Bacillati</taxon>
        <taxon>Actinomycetota</taxon>
        <taxon>Rubrobacteria</taxon>
        <taxon>Rubrobacterales</taxon>
        <taxon>Rubrobacteraceae</taxon>
        <taxon>environmental samples</taxon>
    </lineage>
</organism>
<dbReference type="AlphaFoldDB" id="A0A6J4QAU2"/>
<accession>A0A6J4QAU2</accession>
<gene>
    <name evidence="2" type="ORF">AVDCRST_MAG28-385</name>
</gene>
<protein>
    <submittedName>
        <fullName evidence="2">Uncharacterized protein</fullName>
    </submittedName>
</protein>
<evidence type="ECO:0000313" key="2">
    <source>
        <dbReference type="EMBL" id="CAA9439631.1"/>
    </source>
</evidence>
<reference evidence="2" key="1">
    <citation type="submission" date="2020-02" db="EMBL/GenBank/DDBJ databases">
        <authorList>
            <person name="Meier V. D."/>
        </authorList>
    </citation>
    <scope>NUCLEOTIDE SEQUENCE</scope>
    <source>
        <strain evidence="2">AVDCRST_MAG28</strain>
    </source>
</reference>
<sequence length="60" mass="6238">MAAYKSISDTKAIRDGESPAVLFKGALADLDGEVPPRMRGRTAFGSSIGSPPGLTPLYSL</sequence>
<feature type="region of interest" description="Disordered" evidence="1">
    <location>
        <begin position="41"/>
        <end position="60"/>
    </location>
</feature>